<dbReference type="Pfam" id="PF14664">
    <property type="entry name" value="RICTOR_N"/>
    <property type="match status" value="1"/>
</dbReference>
<accession>A0ABM0H0S3</accession>
<feature type="compositionally biased region" description="Polar residues" evidence="2">
    <location>
        <begin position="1143"/>
        <end position="1156"/>
    </location>
</feature>
<feature type="compositionally biased region" description="Polar residues" evidence="2">
    <location>
        <begin position="1196"/>
        <end position="1206"/>
    </location>
</feature>
<feature type="compositionally biased region" description="Polar residues" evidence="2">
    <location>
        <begin position="1389"/>
        <end position="1398"/>
    </location>
</feature>
<feature type="domain" description="Rapamycin-insensitive companion of mTOR" evidence="5">
    <location>
        <begin position="924"/>
        <end position="996"/>
    </location>
</feature>
<evidence type="ECO:0000259" key="5">
    <source>
        <dbReference type="SMART" id="SM01310"/>
    </source>
</evidence>
<comment type="similarity">
    <text evidence="1">Belongs to the RICTOR family.</text>
</comment>
<dbReference type="InterPro" id="IPR029452">
    <property type="entry name" value="RICTOR_V"/>
</dbReference>
<dbReference type="Pfam" id="PF14663">
    <property type="entry name" value="RasGEF_N_2"/>
    <property type="match status" value="1"/>
</dbReference>
<feature type="region of interest" description="Disordered" evidence="2">
    <location>
        <begin position="1579"/>
        <end position="1602"/>
    </location>
</feature>
<name>A0ABM0H0S3_SACKO</name>
<feature type="region of interest" description="Disordered" evidence="2">
    <location>
        <begin position="1125"/>
        <end position="1243"/>
    </location>
</feature>
<keyword evidence="6" id="KW-1185">Reference proteome</keyword>
<dbReference type="Pfam" id="PF14666">
    <property type="entry name" value="RICTOR_M"/>
    <property type="match status" value="1"/>
</dbReference>
<dbReference type="InterPro" id="IPR029453">
    <property type="entry name" value="Rictor_IV"/>
</dbReference>
<dbReference type="InterPro" id="IPR016024">
    <property type="entry name" value="ARM-type_fold"/>
</dbReference>
<dbReference type="InterPro" id="IPR028267">
    <property type="entry name" value="Pianissimo_N"/>
</dbReference>
<organism evidence="6 7">
    <name type="scientific">Saccoglossus kowalevskii</name>
    <name type="common">Acorn worm</name>
    <dbReference type="NCBI Taxonomy" id="10224"/>
    <lineage>
        <taxon>Eukaryota</taxon>
        <taxon>Metazoa</taxon>
        <taxon>Hemichordata</taxon>
        <taxon>Enteropneusta</taxon>
        <taxon>Harrimaniidae</taxon>
        <taxon>Saccoglossus</taxon>
    </lineage>
</organism>
<feature type="compositionally biased region" description="Low complexity" evidence="2">
    <location>
        <begin position="1207"/>
        <end position="1218"/>
    </location>
</feature>
<evidence type="ECO:0000259" key="3">
    <source>
        <dbReference type="SMART" id="SM01307"/>
    </source>
</evidence>
<feature type="region of interest" description="Disordered" evidence="2">
    <location>
        <begin position="1"/>
        <end position="28"/>
    </location>
</feature>
<dbReference type="GeneID" id="100367446"/>
<dbReference type="InterPro" id="IPR028268">
    <property type="entry name" value="Pianissimo_fam"/>
</dbReference>
<dbReference type="SMART" id="SM01310">
    <property type="entry name" value="RICTOR_V"/>
    <property type="match status" value="1"/>
</dbReference>
<dbReference type="SMART" id="SM01303">
    <property type="entry name" value="RasGEF_N_2"/>
    <property type="match status" value="1"/>
</dbReference>
<dbReference type="SMART" id="SM01307">
    <property type="entry name" value="RICTOR_M"/>
    <property type="match status" value="1"/>
</dbReference>
<dbReference type="Pfam" id="PF14668">
    <property type="entry name" value="RICTOR_V"/>
    <property type="match status" value="1"/>
</dbReference>
<feature type="compositionally biased region" description="Low complexity" evidence="2">
    <location>
        <begin position="1579"/>
        <end position="1600"/>
    </location>
</feature>
<dbReference type="PANTHER" id="PTHR13298">
    <property type="entry name" value="CYTOSOLIC REGULATOR PIANISSIMO"/>
    <property type="match status" value="1"/>
</dbReference>
<feature type="domain" description="Rapamycin-insensitive companion of mTOR N-terminal" evidence="4">
    <location>
        <begin position="56"/>
        <end position="437"/>
    </location>
</feature>
<dbReference type="RefSeq" id="XP_002741655.1">
    <property type="nucleotide sequence ID" value="XM_002741609.1"/>
</dbReference>
<evidence type="ECO:0000256" key="1">
    <source>
        <dbReference type="ARBA" id="ARBA00008878"/>
    </source>
</evidence>
<dbReference type="Proteomes" id="UP000694865">
    <property type="component" value="Unplaced"/>
</dbReference>
<dbReference type="InterPro" id="IPR029451">
    <property type="entry name" value="RICTOR_M"/>
</dbReference>
<feature type="region of interest" description="Disordered" evidence="2">
    <location>
        <begin position="1553"/>
        <end position="1572"/>
    </location>
</feature>
<dbReference type="SMART" id="SM01308">
    <property type="entry name" value="RICTOR_N"/>
    <property type="match status" value="1"/>
</dbReference>
<feature type="region of interest" description="Disordered" evidence="2">
    <location>
        <begin position="1385"/>
        <end position="1418"/>
    </location>
</feature>
<dbReference type="SUPFAM" id="SSF48371">
    <property type="entry name" value="ARM repeat"/>
    <property type="match status" value="2"/>
</dbReference>
<dbReference type="PANTHER" id="PTHR13298:SF11">
    <property type="entry name" value="RAPAMYCIN-INSENSITIVE COMPANION OF MTOR"/>
    <property type="match status" value="1"/>
</dbReference>
<protein>
    <submittedName>
        <fullName evidence="7">Rapamycin-insensitive companion of mTOR-like</fullName>
    </submittedName>
</protein>
<evidence type="ECO:0000313" key="6">
    <source>
        <dbReference type="Proteomes" id="UP000694865"/>
    </source>
</evidence>
<evidence type="ECO:0000313" key="7">
    <source>
        <dbReference type="RefSeq" id="XP_002741655.1"/>
    </source>
</evidence>
<feature type="compositionally biased region" description="Basic and acidic residues" evidence="2">
    <location>
        <begin position="1158"/>
        <end position="1168"/>
    </location>
</feature>
<proteinExistence type="inferred from homology"/>
<gene>
    <name evidence="7" type="primary">LOC100367446</name>
</gene>
<feature type="compositionally biased region" description="Polar residues" evidence="2">
    <location>
        <begin position="1228"/>
        <end position="1243"/>
    </location>
</feature>
<feature type="domain" description="Rapamycin-insensitive companion of mTOR middle" evidence="3">
    <location>
        <begin position="524"/>
        <end position="746"/>
    </location>
</feature>
<reference evidence="7" key="1">
    <citation type="submission" date="2025-08" db="UniProtKB">
        <authorList>
            <consortium name="RefSeq"/>
        </authorList>
    </citation>
    <scope>IDENTIFICATION</scope>
    <source>
        <tissue evidence="7">Testes</tissue>
    </source>
</reference>
<evidence type="ECO:0000256" key="2">
    <source>
        <dbReference type="SAM" id="MobiDB-lite"/>
    </source>
</evidence>
<sequence length="1712" mass="190882">MAAMFRPRHSSRRTRGRHDSGDTDVPLDLGRAPEENVRDILVNIVKTSGSSRGRKLGHLNNFVKILKNVSSETDLGIKLPELICCLRLSLLHEAKEVRAGGLRALRYLITNVETLQVLLKYHIDILVARCIDINQNNEVERAQALRFMRKIITVCPELFPRSLANTIVAIGNDGGHERDRLLRSSVATICELALKNIEIISECGGINTILHNILDSQLSRVNESLVFTILYLLNQPQTRKYIKSDVDLEKILAPYTDIHYHHTFQIPDAHISDDRHARCLASRMAIVTMFRSWPGMIRLCRPDASGLCSFLGVLSVPNEDLRKGVMDVLYEIFSLPIPEWTDNFNIALLSSDPSQEHVSWKLSAGFVVEEAKRVLPHRAMTRSNLVENHIALILQAFIGAGLLESLVEVITTGEQHLSIRATILLGELLHMANTLLPYECGHHSHCLPTLMTIAASFDVPPIERVRASIAVNRLNRFHEMKKRGPVPSSLFLDQIMKYTREHKIDTQLTERLSHEKLIKAIYKDYDDPVGQAIRDSMVISTSQHQAWNWNIITALLKWPSTSLRRLDDTVNLRFIRRLIQFFKPSSCLYDNIELSVLDSDKYSVAGIQLVDFLLTCEEEGEKILSELMQEIVDCLADTLKRTPQSADAIFGSHKVTHNLSQHYFLFIGKLTTTLSGEKILEKTGLFQHLLDLCSSQSHEYLIKLVITSLDYTRDSLSRIILSKVLSSAPENVRQYATSHLRVLLRAQAPFFTNWGMELLVTQLYDKNRAIAIEAIDILDEACEVEANLHALVQMRPSLLHMGDKGVLLLIRFLSIPKGFKCLSDVNFVTHELEKWKKTFNKKYVIIVEAELNESFTSYQRPPSDGQVMRRSSEPKQRQRDVFVPVHLYGQLVQHKAGSDLLDKQDAVPELSRSVRYPELDQEGILNLKAAIWGLGHIGSSIWGLKLLLQEEIIADIIRLAEECEIYSIRGTCFYVLGMIAKTKNGADLLRSLGWESVRHSRKDIWPVVEEDDDLLDKGGSFLPDYPSMSSIHSNIESPHYSDAVPFLGSGDRTSDGSPSSTFFLDINEHGEHHLVKGADKSPGGSTTSPIRDKLGFPFYQVDVDNRNRSTNNAALRKYIAMSKERDIPRDSELSKSAGKLKRNVTSPILRSTSMHGSPTREVKLRSNSDSRTQMVSEEMSGKLRSSSSVDFKCNTLPKQRSQSFKYRSNSNESSGRGSTDTKSRSESFTETVTSGISSLNSIQSNPSFELTTESNSSVSTISSLQTFKTVHSSDFARKQVNLKRTPSFTRRFSSPITSLSPPGGKSFTLPPGVHLNTNKSTIVEANAVYTTTRDAQGYAALKNLKKIRAESMSDNVDVISWSGFPLCSPPKAGFGRSNTYTGRLASLGEGSTTSLESVDSTKKSRSLTQKPHSTSGGGGDYVGLCLPVDVNMIFQVDDPPSKITSSGIHRHGGPLSVLSPVSEKCLTSVDAQVSTTTSMAPQFSLTQAAETLRQQVRERKISRMESGFEAHAIDKCLLCTKVRIKSFAVTIEEYTADIGRLRALSEADDSVLPSSAEHYAEPSSGTTPQSSLVKSLSLTKSPCSSDMTPSSASSDDSTPAFKKLTEDSPLGRSLIKKEIVRLVVNLSSSVAMKAQEQGLLSLKERFPNAFQDVCLYSDIADILGNYSFRLGARRFVQELFQDMVFSEMYADARAILQITEAEMAKMENETIL</sequence>
<feature type="compositionally biased region" description="Basic residues" evidence="2">
    <location>
        <begin position="1"/>
        <end position="16"/>
    </location>
</feature>
<evidence type="ECO:0000259" key="4">
    <source>
        <dbReference type="SMART" id="SM01308"/>
    </source>
</evidence>